<dbReference type="InterPro" id="IPR032466">
    <property type="entry name" value="Metal_Hydrolase"/>
</dbReference>
<reference evidence="5" key="1">
    <citation type="submission" date="2017-09" db="EMBL/GenBank/DDBJ databases">
        <title>Depth-based differentiation of microbial function through sediment-hosted aquifers and enrichment of novel symbionts in the deep terrestrial subsurface.</title>
        <authorList>
            <person name="Probst A.J."/>
            <person name="Ladd B."/>
            <person name="Jarett J.K."/>
            <person name="Geller-Mcgrath D.E."/>
            <person name="Sieber C.M.K."/>
            <person name="Emerson J.B."/>
            <person name="Anantharaman K."/>
            <person name="Thomas B.C."/>
            <person name="Malmstrom R."/>
            <person name="Stieglmeier M."/>
            <person name="Klingl A."/>
            <person name="Woyke T."/>
            <person name="Ryan C.M."/>
            <person name="Banfield J.F."/>
        </authorList>
    </citation>
    <scope>NUCLEOTIDE SEQUENCE [LARGE SCALE GENOMIC DNA]</scope>
</reference>
<accession>A0A2M8KTE9</accession>
<organism evidence="4 5">
    <name type="scientific">Candidatus Roizmanbacteria bacterium CG10_big_fil_rev_8_21_14_0_10_39_6</name>
    <dbReference type="NCBI Taxonomy" id="1974853"/>
    <lineage>
        <taxon>Bacteria</taxon>
        <taxon>Candidatus Roizmaniibacteriota</taxon>
    </lineage>
</organism>
<evidence type="ECO:0000256" key="1">
    <source>
        <dbReference type="ARBA" id="ARBA00022723"/>
    </source>
</evidence>
<name>A0A2M8KTE9_9BACT</name>
<dbReference type="SUPFAM" id="SSF51556">
    <property type="entry name" value="Metallo-dependent hydrolases"/>
    <property type="match status" value="1"/>
</dbReference>
<dbReference type="Proteomes" id="UP000229554">
    <property type="component" value="Unassembled WGS sequence"/>
</dbReference>
<evidence type="ECO:0008006" key="6">
    <source>
        <dbReference type="Google" id="ProtNLM"/>
    </source>
</evidence>
<dbReference type="FunFam" id="3.20.20.140:FF:000005">
    <property type="entry name" value="TatD family hydrolase"/>
    <property type="match status" value="1"/>
</dbReference>
<dbReference type="Gene3D" id="3.20.20.140">
    <property type="entry name" value="Metal-dependent hydrolases"/>
    <property type="match status" value="1"/>
</dbReference>
<evidence type="ECO:0000256" key="3">
    <source>
        <dbReference type="PIRSR" id="PIRSR005902-1"/>
    </source>
</evidence>
<gene>
    <name evidence="4" type="ORF">COU88_00835</name>
</gene>
<feature type="binding site" evidence="3">
    <location>
        <position position="8"/>
    </location>
    <ligand>
        <name>a divalent metal cation</name>
        <dbReference type="ChEBI" id="CHEBI:60240"/>
        <label>1</label>
    </ligand>
</feature>
<feature type="binding site" evidence="3">
    <location>
        <position position="174"/>
    </location>
    <ligand>
        <name>a divalent metal cation</name>
        <dbReference type="ChEBI" id="CHEBI:60240"/>
        <label>2</label>
    </ligand>
</feature>
<dbReference type="Pfam" id="PF01026">
    <property type="entry name" value="TatD_DNase"/>
    <property type="match status" value="1"/>
</dbReference>
<evidence type="ECO:0000313" key="5">
    <source>
        <dbReference type="Proteomes" id="UP000229554"/>
    </source>
</evidence>
<dbReference type="PROSITE" id="PS01137">
    <property type="entry name" value="TATD_1"/>
    <property type="match status" value="1"/>
</dbReference>
<keyword evidence="2" id="KW-0378">Hydrolase</keyword>
<keyword evidence="1 3" id="KW-0479">Metal-binding</keyword>
<dbReference type="EMBL" id="PFED01000036">
    <property type="protein sequence ID" value="PJE63195.1"/>
    <property type="molecule type" value="Genomic_DNA"/>
</dbReference>
<dbReference type="PANTHER" id="PTHR46124:SF2">
    <property type="entry name" value="D-AMINOACYL-TRNA DEACYLASE"/>
    <property type="match status" value="1"/>
</dbReference>
<feature type="binding site" evidence="3">
    <location>
        <position position="222"/>
    </location>
    <ligand>
        <name>a divalent metal cation</name>
        <dbReference type="ChEBI" id="CHEBI:60240"/>
        <label>1</label>
    </ligand>
</feature>
<comment type="caution">
    <text evidence="4">The sequence shown here is derived from an EMBL/GenBank/DDBJ whole genome shotgun (WGS) entry which is preliminary data.</text>
</comment>
<feature type="binding site" evidence="3">
    <location>
        <position position="100"/>
    </location>
    <ligand>
        <name>a divalent metal cation</name>
        <dbReference type="ChEBI" id="CHEBI:60240"/>
        <label>1</label>
    </ligand>
</feature>
<dbReference type="GO" id="GO:0016788">
    <property type="term" value="F:hydrolase activity, acting on ester bonds"/>
    <property type="evidence" value="ECO:0007669"/>
    <property type="project" value="InterPro"/>
</dbReference>
<evidence type="ECO:0000256" key="2">
    <source>
        <dbReference type="ARBA" id="ARBA00022801"/>
    </source>
</evidence>
<dbReference type="PIRSF" id="PIRSF005902">
    <property type="entry name" value="DNase_TatD"/>
    <property type="match status" value="1"/>
</dbReference>
<protein>
    <recommendedName>
        <fullName evidence="6">Hydrolase TatD</fullName>
    </recommendedName>
</protein>
<dbReference type="GO" id="GO:0046872">
    <property type="term" value="F:metal ion binding"/>
    <property type="evidence" value="ECO:0007669"/>
    <property type="project" value="UniProtKB-KW"/>
</dbReference>
<feature type="binding site" evidence="3">
    <location>
        <position position="6"/>
    </location>
    <ligand>
        <name>a divalent metal cation</name>
        <dbReference type="ChEBI" id="CHEBI:60240"/>
        <label>1</label>
    </ligand>
</feature>
<dbReference type="PANTHER" id="PTHR46124">
    <property type="entry name" value="D-AMINOACYL-TRNA DEACYLASE"/>
    <property type="match status" value="1"/>
</dbReference>
<dbReference type="InterPro" id="IPR001130">
    <property type="entry name" value="TatD-like"/>
</dbReference>
<dbReference type="AlphaFoldDB" id="A0A2M8KTE9"/>
<feature type="binding site" evidence="3">
    <location>
        <position position="147"/>
    </location>
    <ligand>
        <name>a divalent metal cation</name>
        <dbReference type="ChEBI" id="CHEBI:60240"/>
        <label>2</label>
    </ligand>
</feature>
<dbReference type="InterPro" id="IPR018228">
    <property type="entry name" value="DNase_TatD-rel_CS"/>
</dbReference>
<proteinExistence type="predicted"/>
<sequence>MLFDTHCHLNFKAFETSLAIVIKNAKAVDVQNIIIPGTDLKSSRKAVHIANENNGIYAAVGIHPHHVYDLKNTNEEFKIIEELKKIELLLSEKKVVAVGEVGIDRHEYTSTKYQNYAVDEEFIAIQKDLLIRQIKLAVVYGKSLIVHNREAVDDLLTILTLSWDQKLRGRTVFHCCEADNRLLAYALDKGIYIGVDGDITWSKKKQRFIATVPLEKLVLETDSPYLIPEEARVKQVFPNEPKNITYVRDMVAQIHSVTNIEVEKRTTDNALHLFNV</sequence>
<evidence type="ECO:0000313" key="4">
    <source>
        <dbReference type="EMBL" id="PJE63195.1"/>
    </source>
</evidence>
<dbReference type="CDD" id="cd01310">
    <property type="entry name" value="TatD_DNAse"/>
    <property type="match status" value="1"/>
</dbReference>